<feature type="compositionally biased region" description="Basic and acidic residues" evidence="1">
    <location>
        <begin position="325"/>
        <end position="341"/>
    </location>
</feature>
<dbReference type="AlphaFoldDB" id="A0AAW0DXM4"/>
<keyword evidence="3" id="KW-1185">Reference proteome</keyword>
<sequence>MYDPIMAHFPLALAIEPRLLPYAVANGFYMDRKYRDFVFRKMFENASASDRKAEDIVQNVIELCRLDSTMFLSRTVAAEVCVEARANEVGFSALKRLNAGGHLLFDLPTLVADLLKLFLKTRSVITTNMQNVIRYLYSEFPSSDPSVRLVVLLTIFFPADSWNVPVATIKARLEELDFGPVTRQDLYNLLMHPFTDRCESVLSYMLKEMESDHGKTGLSEKEIEQVANDVALRLIEVDCKGKMLRKLRESYPSVHKTISRATLDNHQINLDDLPQPDDVEQCSRFRTKLCRDNHFGPTDFIYLWDGNTTAQESSSRQCGNNESEVENKSHTGSDGDGAETRELGEIGQESLTAMIRNDELSSPVRNRRRISYFSSYTDLFSHLPLDFVQVGRWVKGDYGSKNRVTAIFMTHAILNDNLSTLRDLLMESHSSPVPITFKHFQMLARLGRSINYHIVAYLLGCPEFYFTEEEYISQYSPTKRTDGSNGKKVKSHSSITLPQVSVLIEQTPTFSKGRKRPRRSAANTVQSYAIPDDDEDEMNIVQAVEDVKPLDVKQRKEAANLQTWIKHLGDLLKTEQARLRQRKRQWEEQNPGTSVSDKNLFVKSLSAHLRLLRKHNREKYGHLPKETEFTPEEYDDDGEYIYRATRSAKKART</sequence>
<comment type="caution">
    <text evidence="2">The sequence shown here is derived from an EMBL/GenBank/DDBJ whole genome shotgun (WGS) entry which is preliminary data.</text>
</comment>
<organism evidence="2 3">
    <name type="scientific">Paramarasmius palmivorus</name>
    <dbReference type="NCBI Taxonomy" id="297713"/>
    <lineage>
        <taxon>Eukaryota</taxon>
        <taxon>Fungi</taxon>
        <taxon>Dikarya</taxon>
        <taxon>Basidiomycota</taxon>
        <taxon>Agaricomycotina</taxon>
        <taxon>Agaricomycetes</taxon>
        <taxon>Agaricomycetidae</taxon>
        <taxon>Agaricales</taxon>
        <taxon>Marasmiineae</taxon>
        <taxon>Marasmiaceae</taxon>
        <taxon>Paramarasmius</taxon>
    </lineage>
</organism>
<proteinExistence type="predicted"/>
<feature type="region of interest" description="Disordered" evidence="1">
    <location>
        <begin position="312"/>
        <end position="341"/>
    </location>
</feature>
<evidence type="ECO:0000313" key="2">
    <source>
        <dbReference type="EMBL" id="KAK7056770.1"/>
    </source>
</evidence>
<protein>
    <submittedName>
        <fullName evidence="2">Uncharacterized protein</fullName>
    </submittedName>
</protein>
<accession>A0AAW0DXM4</accession>
<name>A0AAW0DXM4_9AGAR</name>
<feature type="compositionally biased region" description="Polar residues" evidence="1">
    <location>
        <begin position="312"/>
        <end position="322"/>
    </location>
</feature>
<dbReference type="EMBL" id="JAYKXP010000006">
    <property type="protein sequence ID" value="KAK7056770.1"/>
    <property type="molecule type" value="Genomic_DNA"/>
</dbReference>
<evidence type="ECO:0000256" key="1">
    <source>
        <dbReference type="SAM" id="MobiDB-lite"/>
    </source>
</evidence>
<gene>
    <name evidence="2" type="ORF">VNI00_002487</name>
</gene>
<dbReference type="Proteomes" id="UP001383192">
    <property type="component" value="Unassembled WGS sequence"/>
</dbReference>
<evidence type="ECO:0000313" key="3">
    <source>
        <dbReference type="Proteomes" id="UP001383192"/>
    </source>
</evidence>
<reference evidence="2 3" key="1">
    <citation type="submission" date="2024-01" db="EMBL/GenBank/DDBJ databases">
        <title>A draft genome for a cacao thread blight-causing isolate of Paramarasmius palmivorus.</title>
        <authorList>
            <person name="Baruah I.K."/>
            <person name="Bukari Y."/>
            <person name="Amoako-Attah I."/>
            <person name="Meinhardt L.W."/>
            <person name="Bailey B.A."/>
            <person name="Cohen S.P."/>
        </authorList>
    </citation>
    <scope>NUCLEOTIDE SEQUENCE [LARGE SCALE GENOMIC DNA]</scope>
    <source>
        <strain evidence="2 3">GH-12</strain>
    </source>
</reference>